<reference evidence="2" key="1">
    <citation type="submission" date="2017-01" db="EMBL/GenBank/DDBJ databases">
        <title>Comparative genomics of anhydrobiosis in the tardigrade Hypsibius dujardini.</title>
        <authorList>
            <person name="Yoshida Y."/>
            <person name="Koutsovoulos G."/>
            <person name="Laetsch D."/>
            <person name="Stevens L."/>
            <person name="Kumar S."/>
            <person name="Horikawa D."/>
            <person name="Ishino K."/>
            <person name="Komine S."/>
            <person name="Tomita M."/>
            <person name="Blaxter M."/>
            <person name="Arakawa K."/>
        </authorList>
    </citation>
    <scope>NUCLEOTIDE SEQUENCE [LARGE SCALE GENOMIC DNA]</scope>
    <source>
        <strain evidence="2">Z151</strain>
    </source>
</reference>
<gene>
    <name evidence="1" type="ORF">BV898_18310</name>
</gene>
<evidence type="ECO:0000313" key="2">
    <source>
        <dbReference type="Proteomes" id="UP000192578"/>
    </source>
</evidence>
<dbReference type="EMBL" id="MTYJ01000354">
    <property type="protein sequence ID" value="OWA53891.1"/>
    <property type="molecule type" value="Genomic_DNA"/>
</dbReference>
<name>A0A9X6NNX7_HYPEX</name>
<accession>A0A9X6NNX7</accession>
<dbReference type="AlphaFoldDB" id="A0A9X6NNX7"/>
<evidence type="ECO:0000313" key="1">
    <source>
        <dbReference type="EMBL" id="OWA53891.1"/>
    </source>
</evidence>
<dbReference type="OrthoDB" id="2016582at2759"/>
<sequence>MKSDFSSGHNTVALCLSATSCQLHNCQACGKEVRENGHHGPSCADDINRHSAINEVVKRALVSAGVSAIQESPGVCRADGITMTPFRHGRRFCGTQQFPIL</sequence>
<proteinExistence type="predicted"/>
<protein>
    <submittedName>
        <fullName evidence="1">Uncharacterized protein</fullName>
    </submittedName>
</protein>
<keyword evidence="2" id="KW-1185">Reference proteome</keyword>
<dbReference type="Proteomes" id="UP000192578">
    <property type="component" value="Unassembled WGS sequence"/>
</dbReference>
<organism evidence="1 2">
    <name type="scientific">Hypsibius exemplaris</name>
    <name type="common">Freshwater tardigrade</name>
    <dbReference type="NCBI Taxonomy" id="2072580"/>
    <lineage>
        <taxon>Eukaryota</taxon>
        <taxon>Metazoa</taxon>
        <taxon>Ecdysozoa</taxon>
        <taxon>Tardigrada</taxon>
        <taxon>Eutardigrada</taxon>
        <taxon>Parachela</taxon>
        <taxon>Hypsibioidea</taxon>
        <taxon>Hypsibiidae</taxon>
        <taxon>Hypsibius</taxon>
    </lineage>
</organism>
<comment type="caution">
    <text evidence="1">The sequence shown here is derived from an EMBL/GenBank/DDBJ whole genome shotgun (WGS) entry which is preliminary data.</text>
</comment>
<dbReference type="PROSITE" id="PS51257">
    <property type="entry name" value="PROKAR_LIPOPROTEIN"/>
    <property type="match status" value="1"/>
</dbReference>